<keyword evidence="2" id="KW-0963">Cytoplasm</keyword>
<comment type="caution">
    <text evidence="6">The sequence shown here is derived from an EMBL/GenBank/DDBJ whole genome shotgun (WGS) entry which is preliminary data.</text>
</comment>
<evidence type="ECO:0000256" key="2">
    <source>
        <dbReference type="ARBA" id="ARBA00022490"/>
    </source>
</evidence>
<evidence type="ECO:0000256" key="4">
    <source>
        <dbReference type="ARBA" id="ARBA00023277"/>
    </source>
</evidence>
<name>A0A0B7JK05_9GAMM</name>
<keyword evidence="4" id="KW-0119">Carbohydrate metabolism</keyword>
<dbReference type="EMBL" id="PYNF01000046">
    <property type="protein sequence ID" value="PSU89344.1"/>
    <property type="molecule type" value="Genomic_DNA"/>
</dbReference>
<gene>
    <name evidence="6" type="ORF">C9J27_24490</name>
</gene>
<dbReference type="Proteomes" id="UP000241426">
    <property type="component" value="Unassembled WGS sequence"/>
</dbReference>
<dbReference type="GO" id="GO:0016829">
    <property type="term" value="F:lyase activity"/>
    <property type="evidence" value="ECO:0007669"/>
    <property type="project" value="UniProtKB-KW"/>
</dbReference>
<dbReference type="PANTHER" id="PTHR12128:SF21">
    <property type="entry name" value="N-ACETYLNEURAMINATE LYASE"/>
    <property type="match status" value="1"/>
</dbReference>
<dbReference type="PRINTS" id="PR00146">
    <property type="entry name" value="DHPICSNTHASE"/>
</dbReference>
<dbReference type="SUPFAM" id="SSF51569">
    <property type="entry name" value="Aldolase"/>
    <property type="match status" value="1"/>
</dbReference>
<dbReference type="PIRSF" id="PIRSF001365">
    <property type="entry name" value="DHDPS"/>
    <property type="match status" value="1"/>
</dbReference>
<accession>A0A0B7JK05</accession>
<dbReference type="InterPro" id="IPR002220">
    <property type="entry name" value="DapA-like"/>
</dbReference>
<proteinExistence type="inferred from homology"/>
<organism evidence="6 7">
    <name type="scientific">Photobacterium kishitanii</name>
    <dbReference type="NCBI Taxonomy" id="318456"/>
    <lineage>
        <taxon>Bacteria</taxon>
        <taxon>Pseudomonadati</taxon>
        <taxon>Pseudomonadota</taxon>
        <taxon>Gammaproteobacteria</taxon>
        <taxon>Vibrionales</taxon>
        <taxon>Vibrionaceae</taxon>
        <taxon>Photobacterium</taxon>
    </lineage>
</organism>
<comment type="similarity">
    <text evidence="5">Belongs to the DapA family.</text>
</comment>
<dbReference type="GO" id="GO:0005737">
    <property type="term" value="C:cytoplasm"/>
    <property type="evidence" value="ECO:0007669"/>
    <property type="project" value="UniProtKB-SubCell"/>
</dbReference>
<dbReference type="PANTHER" id="PTHR12128">
    <property type="entry name" value="DIHYDRODIPICOLINATE SYNTHASE"/>
    <property type="match status" value="1"/>
</dbReference>
<dbReference type="Pfam" id="PF00701">
    <property type="entry name" value="DHDPS"/>
    <property type="match status" value="1"/>
</dbReference>
<protein>
    <submittedName>
        <fullName evidence="6">N-acetylneuraminate lyase</fullName>
    </submittedName>
</protein>
<evidence type="ECO:0000256" key="5">
    <source>
        <dbReference type="PIRNR" id="PIRNR001365"/>
    </source>
</evidence>
<dbReference type="InterPro" id="IPR013785">
    <property type="entry name" value="Aldolase_TIM"/>
</dbReference>
<dbReference type="RefSeq" id="WP_036792032.1">
    <property type="nucleotide sequence ID" value="NZ_JAUZMV010000002.1"/>
</dbReference>
<evidence type="ECO:0000313" key="7">
    <source>
        <dbReference type="Proteomes" id="UP000241426"/>
    </source>
</evidence>
<evidence type="ECO:0000313" key="6">
    <source>
        <dbReference type="EMBL" id="PSU89344.1"/>
    </source>
</evidence>
<dbReference type="SMART" id="SM01130">
    <property type="entry name" value="DHDPS"/>
    <property type="match status" value="1"/>
</dbReference>
<evidence type="ECO:0000256" key="3">
    <source>
        <dbReference type="ARBA" id="ARBA00023239"/>
    </source>
</evidence>
<dbReference type="GeneID" id="29946197"/>
<comment type="subcellular location">
    <subcellularLocation>
        <location evidence="1">Cytoplasm</location>
    </subcellularLocation>
</comment>
<accession>A0A2T3KAS7</accession>
<evidence type="ECO:0000256" key="1">
    <source>
        <dbReference type="ARBA" id="ARBA00004496"/>
    </source>
</evidence>
<keyword evidence="3 5" id="KW-0456">Lyase</keyword>
<reference evidence="6 7" key="1">
    <citation type="submission" date="2018-01" db="EMBL/GenBank/DDBJ databases">
        <title>Whole genome sequencing of Histamine producing bacteria.</title>
        <authorList>
            <person name="Butler K."/>
        </authorList>
    </citation>
    <scope>NUCLEOTIDE SEQUENCE [LARGE SCALE GENOMIC DNA]</scope>
    <source>
        <strain evidence="6 7">FS-7.2</strain>
    </source>
</reference>
<dbReference type="AlphaFoldDB" id="A0A0B7JK05"/>
<sequence>MEKLTGLIAAPHTPFLANGEIDYNAIDAIAKHLIATNVVGAYVLGTTGEGIHCSVAERKAVAERWVKASTGKLKLIIHTGALSIADTLELTRHADQLDIYATSAIGPCFFKPNNVTDLVNYCKAVAEAAPSKGFYYYHSEMSGVTVDMEQFLLAADKVIPNLYGVKFNSTNLYEYQRCLRVCDSKFDVPWGVDEHFPGALAVGAISAVGSTYNYAAPLYHDMIDAFAKGDHQTVINKMDNVIAVIRVLVEYGGVAAGKTAMMLHDIDAGDPRLPLRTLTTEQKQDVICKMRDAILSA</sequence>
<dbReference type="Gene3D" id="3.20.20.70">
    <property type="entry name" value="Aldolase class I"/>
    <property type="match status" value="1"/>
</dbReference>
<dbReference type="eggNOG" id="COG0329">
    <property type="taxonomic scope" value="Bacteria"/>
</dbReference>